<geneLocation type="mitochondrion" evidence="5"/>
<feature type="domain" description="Small ribosomal subunit protein uS10" evidence="4">
    <location>
        <begin position="5"/>
        <end position="102"/>
    </location>
</feature>
<dbReference type="GO" id="GO:0003735">
    <property type="term" value="F:structural constituent of ribosome"/>
    <property type="evidence" value="ECO:0007669"/>
    <property type="project" value="InterPro"/>
</dbReference>
<evidence type="ECO:0000256" key="3">
    <source>
        <dbReference type="ARBA" id="ARBA00023274"/>
    </source>
</evidence>
<evidence type="ECO:0000256" key="2">
    <source>
        <dbReference type="ARBA" id="ARBA00022980"/>
    </source>
</evidence>
<dbReference type="GO" id="GO:1990904">
    <property type="term" value="C:ribonucleoprotein complex"/>
    <property type="evidence" value="ECO:0007669"/>
    <property type="project" value="UniProtKB-KW"/>
</dbReference>
<dbReference type="InterPro" id="IPR036838">
    <property type="entry name" value="Ribosomal_uS10_dom_sf"/>
</dbReference>
<keyword evidence="3" id="KW-0687">Ribonucleoprotein</keyword>
<dbReference type="InterPro" id="IPR027486">
    <property type="entry name" value="Ribosomal_uS10_dom"/>
</dbReference>
<gene>
    <name evidence="5" type="primary">rps10</name>
</gene>
<sequence length="109" mass="12811">MYKLKLNLNSFDLDSLNRTEKYLLSVFSFFDFSEIKQQIHPKKSKKITVLRSPHIDKKSREQFQIQSHKKTLSISIENKKSVLLVFEIFKNMKSPGVEIDILVDFSTES</sequence>
<dbReference type="HAMAP" id="MF_00508">
    <property type="entry name" value="Ribosomal_uS10"/>
    <property type="match status" value="1"/>
</dbReference>
<accession>A0A2I4S6I3</accession>
<keyword evidence="2 5" id="KW-0689">Ribosomal protein</keyword>
<dbReference type="PANTHER" id="PTHR11700">
    <property type="entry name" value="30S RIBOSOMAL PROTEIN S10 FAMILY MEMBER"/>
    <property type="match status" value="1"/>
</dbReference>
<dbReference type="AlphaFoldDB" id="A0A2I4S6I3"/>
<organism evidence="5">
    <name type="scientific">Chlorella heliozoae</name>
    <dbReference type="NCBI Taxonomy" id="554066"/>
    <lineage>
        <taxon>Eukaryota</taxon>
        <taxon>Viridiplantae</taxon>
        <taxon>Chlorophyta</taxon>
        <taxon>core chlorophytes</taxon>
        <taxon>Trebouxiophyceae</taxon>
        <taxon>Chlorellales</taxon>
        <taxon>Chlorellaceae</taxon>
        <taxon>Chlorella clade</taxon>
        <taxon>Chlorella</taxon>
    </lineage>
</organism>
<keyword evidence="5" id="KW-0496">Mitochondrion</keyword>
<dbReference type="Gene3D" id="3.30.70.600">
    <property type="entry name" value="Ribosomal protein S10 domain"/>
    <property type="match status" value="1"/>
</dbReference>
<protein>
    <submittedName>
        <fullName evidence="5">Ribosomal protein S10</fullName>
    </submittedName>
</protein>
<evidence type="ECO:0000256" key="1">
    <source>
        <dbReference type="ARBA" id="ARBA00007102"/>
    </source>
</evidence>
<proteinExistence type="inferred from homology"/>
<dbReference type="EMBL" id="KY629615">
    <property type="protein sequence ID" value="AST08666.1"/>
    <property type="molecule type" value="Genomic_DNA"/>
</dbReference>
<dbReference type="SUPFAM" id="SSF54999">
    <property type="entry name" value="Ribosomal protein S10"/>
    <property type="match status" value="1"/>
</dbReference>
<reference evidence="5" key="1">
    <citation type="journal article" date="2017" name="Sci. Rep.">
        <title>Multiple origins of endosymbionts in Chlorellaceae with no reductive effects on the plastid or mitochondrial genomes.</title>
        <authorList>
            <person name="Fan W."/>
            <person name="Guo W."/>
            <person name="Van Etten J.L."/>
            <person name="Mower J.P."/>
        </authorList>
    </citation>
    <scope>NUCLEOTIDE SEQUENCE</scope>
</reference>
<name>A0A2I4S6I3_9CHLO</name>
<comment type="similarity">
    <text evidence="1">Belongs to the universal ribosomal protein uS10 family.</text>
</comment>
<dbReference type="Pfam" id="PF00338">
    <property type="entry name" value="Ribosomal_S10"/>
    <property type="match status" value="1"/>
</dbReference>
<dbReference type="GO" id="GO:0006412">
    <property type="term" value="P:translation"/>
    <property type="evidence" value="ECO:0007669"/>
    <property type="project" value="InterPro"/>
</dbReference>
<evidence type="ECO:0000259" key="4">
    <source>
        <dbReference type="SMART" id="SM01403"/>
    </source>
</evidence>
<dbReference type="PRINTS" id="PR00971">
    <property type="entry name" value="RIBOSOMALS10"/>
</dbReference>
<evidence type="ECO:0000313" key="5">
    <source>
        <dbReference type="EMBL" id="AST08666.1"/>
    </source>
</evidence>
<dbReference type="InterPro" id="IPR001848">
    <property type="entry name" value="Ribosomal_uS10"/>
</dbReference>
<dbReference type="GO" id="GO:0005840">
    <property type="term" value="C:ribosome"/>
    <property type="evidence" value="ECO:0007669"/>
    <property type="project" value="UniProtKB-KW"/>
</dbReference>
<dbReference type="SMART" id="SM01403">
    <property type="entry name" value="Ribosomal_S10"/>
    <property type="match status" value="1"/>
</dbReference>